<feature type="transmembrane region" description="Helical" evidence="4">
    <location>
        <begin position="404"/>
        <end position="421"/>
    </location>
</feature>
<dbReference type="AlphaFoldDB" id="A0A538TWF0"/>
<keyword evidence="4" id="KW-0472">Membrane</keyword>
<dbReference type="GO" id="GO:0030313">
    <property type="term" value="C:cell envelope"/>
    <property type="evidence" value="ECO:0007669"/>
    <property type="project" value="UniProtKB-SubCell"/>
</dbReference>
<evidence type="ECO:0000313" key="8">
    <source>
        <dbReference type="Proteomes" id="UP000316609"/>
    </source>
</evidence>
<comment type="caution">
    <text evidence="7">The sequence shown here is derived from an EMBL/GenBank/DDBJ whole genome shotgun (WGS) entry which is preliminary data.</text>
</comment>
<evidence type="ECO:0000256" key="3">
    <source>
        <dbReference type="SAM" id="Coils"/>
    </source>
</evidence>
<dbReference type="Pfam" id="PF05402">
    <property type="entry name" value="PqqD"/>
    <property type="match status" value="1"/>
</dbReference>
<keyword evidence="4" id="KW-1133">Transmembrane helix</keyword>
<name>A0A538TWF0_UNCEI</name>
<dbReference type="InterPro" id="IPR059052">
    <property type="entry name" value="HH_YbhG-like"/>
</dbReference>
<dbReference type="Proteomes" id="UP000316609">
    <property type="component" value="Unassembled WGS sequence"/>
</dbReference>
<feature type="transmembrane region" description="Helical" evidence="4">
    <location>
        <begin position="262"/>
        <end position="280"/>
    </location>
</feature>
<dbReference type="Gene3D" id="2.40.30.170">
    <property type="match status" value="1"/>
</dbReference>
<sequence>MSDQCPKVRTDLVVTRQETPEGPYFVVKDPRTRRFFRLRETEYAVARRLDGTRRLESVAEQVGSELEVEATAETLEPFVEQLRRGGLLEGSNGAAPEAPTRPPFIQGNLLWLRFRAFDPDRLLDWMVGKVRLCFTPGFVVASAALILWALGVVLVRRDEIGADLVRLWSFDSVLLAWLAILLVTTLHEFAHGVTCKHFGGRVHEMGFLLIYLQPAFYCNISDAWLFPEKSKRLWVTFAGGYFELVLWGLATLVWRVTERQTWLSGAALVVLATSGIKLFFNLNPLIKLDGYYLLSDWLDTPNLRQRSFHYVGSRLKRLLGIPASVQQDLTPRVRRVLLAYGLVAALFSYWLLSNLLLGFGSYFTTRWRGWGAVLSLGLFVGVAGNVTGKSLLRWPSALSIKSHRVRLLGLVGAALLLLYLLPVELKVGGEMEVTPAWNTDVRAQVAGIIEGVFVGEGDRVSPGDTLARLVDRDYQAQLHMVEAELAEKRAKLGLLQVGPRSEEVQIALLAVQKAQERLRYGETDLRRSRQLAATEAASREAVERAEETVAVLAKELDENRARLRMLRAGSRPEEIAAMKQDIAHSEAEERQLEEQLAQVWVTARHGGVVTTPKLRERIGEYVEPGDLIAEVYALDTVTAEVAVPEQDIGEVRVGQRGGVRLRAFPERAWEGRVTAIAAAALETPKQRTRIIKATIELPNAAGLIKPSMTGYARIYCGKRRALDVLTRELRRFIRVEFWSWW</sequence>
<dbReference type="Pfam" id="PF25881">
    <property type="entry name" value="HH_YBHG"/>
    <property type="match status" value="1"/>
</dbReference>
<feature type="transmembrane region" description="Helical" evidence="4">
    <location>
        <begin position="206"/>
        <end position="226"/>
    </location>
</feature>
<dbReference type="PANTHER" id="PTHR32347">
    <property type="entry name" value="EFFLUX SYSTEM COMPONENT YKNX-RELATED"/>
    <property type="match status" value="1"/>
</dbReference>
<dbReference type="Pfam" id="PF25954">
    <property type="entry name" value="Beta-barrel_RND_2"/>
    <property type="match status" value="1"/>
</dbReference>
<feature type="transmembrane region" description="Helical" evidence="4">
    <location>
        <begin position="369"/>
        <end position="392"/>
    </location>
</feature>
<keyword evidence="4" id="KW-0812">Transmembrane</keyword>
<dbReference type="InterPro" id="IPR050465">
    <property type="entry name" value="UPF0194_transport"/>
</dbReference>
<dbReference type="SUPFAM" id="SSF111369">
    <property type="entry name" value="HlyD-like secretion proteins"/>
    <property type="match status" value="1"/>
</dbReference>
<feature type="domain" description="CusB-like beta-barrel" evidence="6">
    <location>
        <begin position="639"/>
        <end position="713"/>
    </location>
</feature>
<feature type="transmembrane region" description="Helical" evidence="4">
    <location>
        <begin position="134"/>
        <end position="155"/>
    </location>
</feature>
<comment type="subcellular location">
    <subcellularLocation>
        <location evidence="1">Cell envelope</location>
    </subcellularLocation>
</comment>
<evidence type="ECO:0000256" key="1">
    <source>
        <dbReference type="ARBA" id="ARBA00004196"/>
    </source>
</evidence>
<dbReference type="Gene3D" id="2.40.50.100">
    <property type="match status" value="1"/>
</dbReference>
<dbReference type="InterPro" id="IPR008792">
    <property type="entry name" value="PQQD"/>
</dbReference>
<evidence type="ECO:0000259" key="5">
    <source>
        <dbReference type="Pfam" id="PF25881"/>
    </source>
</evidence>
<dbReference type="InterPro" id="IPR041881">
    <property type="entry name" value="PqqD_sf"/>
</dbReference>
<feature type="domain" description="YbhG-like alpha-helical hairpin" evidence="5">
    <location>
        <begin position="471"/>
        <end position="596"/>
    </location>
</feature>
<reference evidence="7 8" key="1">
    <citation type="journal article" date="2019" name="Nat. Microbiol.">
        <title>Mediterranean grassland soil C-N compound turnover is dependent on rainfall and depth, and is mediated by genomically divergent microorganisms.</title>
        <authorList>
            <person name="Diamond S."/>
            <person name="Andeer P.F."/>
            <person name="Li Z."/>
            <person name="Crits-Christoph A."/>
            <person name="Burstein D."/>
            <person name="Anantharaman K."/>
            <person name="Lane K.R."/>
            <person name="Thomas B.C."/>
            <person name="Pan C."/>
            <person name="Northen T.R."/>
            <person name="Banfield J.F."/>
        </authorList>
    </citation>
    <scope>NUCLEOTIDE SEQUENCE [LARGE SCALE GENOMIC DNA]</scope>
    <source>
        <strain evidence="7">WS_8</strain>
    </source>
</reference>
<feature type="transmembrane region" description="Helical" evidence="4">
    <location>
        <begin position="233"/>
        <end position="256"/>
    </location>
</feature>
<accession>A0A538TWF0</accession>
<evidence type="ECO:0000313" key="7">
    <source>
        <dbReference type="EMBL" id="TMQ67953.1"/>
    </source>
</evidence>
<organism evidence="7 8">
    <name type="scientific">Eiseniibacteriota bacterium</name>
    <dbReference type="NCBI Taxonomy" id="2212470"/>
    <lineage>
        <taxon>Bacteria</taxon>
        <taxon>Candidatus Eiseniibacteriota</taxon>
    </lineage>
</organism>
<dbReference type="Gene3D" id="1.10.10.1150">
    <property type="entry name" value="Coenzyme PQQ synthesis protein D (PqqD)"/>
    <property type="match status" value="1"/>
</dbReference>
<dbReference type="InterPro" id="IPR058792">
    <property type="entry name" value="Beta-barrel_RND_2"/>
</dbReference>
<protein>
    <submittedName>
        <fullName evidence="7">HlyD family efflux transporter periplasmic adaptor subunit</fullName>
    </submittedName>
</protein>
<proteinExistence type="predicted"/>
<dbReference type="EMBL" id="VBOY01000021">
    <property type="protein sequence ID" value="TMQ67953.1"/>
    <property type="molecule type" value="Genomic_DNA"/>
</dbReference>
<evidence type="ECO:0000259" key="6">
    <source>
        <dbReference type="Pfam" id="PF25954"/>
    </source>
</evidence>
<gene>
    <name evidence="7" type="ORF">E6K78_02970</name>
</gene>
<feature type="coiled-coil region" evidence="3">
    <location>
        <begin position="542"/>
        <end position="595"/>
    </location>
</feature>
<dbReference type="PANTHER" id="PTHR32347:SF23">
    <property type="entry name" value="BLL5650 PROTEIN"/>
    <property type="match status" value="1"/>
</dbReference>
<keyword evidence="2 3" id="KW-0175">Coiled coil</keyword>
<evidence type="ECO:0000256" key="4">
    <source>
        <dbReference type="SAM" id="Phobius"/>
    </source>
</evidence>
<feature type="transmembrane region" description="Helical" evidence="4">
    <location>
        <begin position="167"/>
        <end position="186"/>
    </location>
</feature>
<feature type="transmembrane region" description="Helical" evidence="4">
    <location>
        <begin position="337"/>
        <end position="363"/>
    </location>
</feature>
<evidence type="ECO:0000256" key="2">
    <source>
        <dbReference type="ARBA" id="ARBA00023054"/>
    </source>
</evidence>